<dbReference type="CDD" id="cd00221">
    <property type="entry name" value="Vsr"/>
    <property type="match status" value="1"/>
</dbReference>
<dbReference type="NCBIfam" id="TIGR00632">
    <property type="entry name" value="vsr"/>
    <property type="match status" value="1"/>
</dbReference>
<evidence type="ECO:0000256" key="3">
    <source>
        <dbReference type="ARBA" id="ARBA00022763"/>
    </source>
</evidence>
<dbReference type="AlphaFoldDB" id="A0A9C9TI02"/>
<evidence type="ECO:0000313" key="8">
    <source>
        <dbReference type="Proteomes" id="UP000885680"/>
    </source>
</evidence>
<evidence type="ECO:0000256" key="5">
    <source>
        <dbReference type="ARBA" id="ARBA00023204"/>
    </source>
</evidence>
<comment type="caution">
    <text evidence="7">The sequence shown here is derived from an EMBL/GenBank/DDBJ whole genome shotgun (WGS) entry which is preliminary data.</text>
</comment>
<evidence type="ECO:0000256" key="2">
    <source>
        <dbReference type="ARBA" id="ARBA00022759"/>
    </source>
</evidence>
<accession>A0A9C9TI02</accession>
<evidence type="ECO:0000256" key="1">
    <source>
        <dbReference type="ARBA" id="ARBA00022722"/>
    </source>
</evidence>
<dbReference type="Gene3D" id="3.40.960.10">
    <property type="entry name" value="VSR Endonuclease"/>
    <property type="match status" value="1"/>
</dbReference>
<dbReference type="GO" id="GO:0016787">
    <property type="term" value="F:hydrolase activity"/>
    <property type="evidence" value="ECO:0007669"/>
    <property type="project" value="UniProtKB-KW"/>
</dbReference>
<dbReference type="EMBL" id="DRGN01000233">
    <property type="protein sequence ID" value="HEU01804.1"/>
    <property type="molecule type" value="Genomic_DNA"/>
</dbReference>
<name>A0A9C9TI02_9HYPH</name>
<dbReference type="Pfam" id="PF03852">
    <property type="entry name" value="Vsr"/>
    <property type="match status" value="1"/>
</dbReference>
<proteinExistence type="inferred from homology"/>
<sequence>MPDVVDAATRSRMMSGIRGKDTKPEFIVRRGLHARGFRYRLHDRRLPGRPDLVLQKFGAVIFVHGCFWHGHDCSLFRLPGTRKEFWEGKIKGNVRRDANTEAVLVAAGWRVMAVWECAFRGRDRLPEGEALDNVAKWLEAGRRTGIVRGVANAGDAYRGVD</sequence>
<evidence type="ECO:0000256" key="4">
    <source>
        <dbReference type="ARBA" id="ARBA00022801"/>
    </source>
</evidence>
<dbReference type="GO" id="GO:0006298">
    <property type="term" value="P:mismatch repair"/>
    <property type="evidence" value="ECO:0007669"/>
    <property type="project" value="InterPro"/>
</dbReference>
<keyword evidence="3" id="KW-0227">DNA damage</keyword>
<keyword evidence="1" id="KW-0540">Nuclease</keyword>
<reference evidence="7" key="1">
    <citation type="journal article" date="2020" name="mSystems">
        <title>Genome- and Community-Level Interaction Insights into Carbon Utilization and Element Cycling Functions of Hydrothermarchaeota in Hydrothermal Sediment.</title>
        <authorList>
            <person name="Zhou Z."/>
            <person name="Liu Y."/>
            <person name="Xu W."/>
            <person name="Pan J."/>
            <person name="Luo Z.H."/>
            <person name="Li M."/>
        </authorList>
    </citation>
    <scope>NUCLEOTIDE SEQUENCE</scope>
    <source>
        <strain evidence="7">HyVt-347</strain>
    </source>
</reference>
<organism evidence="7 8">
    <name type="scientific">Aurantimonas coralicida</name>
    <dbReference type="NCBI Taxonomy" id="182270"/>
    <lineage>
        <taxon>Bacteria</taxon>
        <taxon>Pseudomonadati</taxon>
        <taxon>Pseudomonadota</taxon>
        <taxon>Alphaproteobacteria</taxon>
        <taxon>Hyphomicrobiales</taxon>
        <taxon>Aurantimonadaceae</taxon>
        <taxon>Aurantimonas</taxon>
    </lineage>
</organism>
<evidence type="ECO:0000313" key="7">
    <source>
        <dbReference type="EMBL" id="HEU01804.1"/>
    </source>
</evidence>
<dbReference type="InterPro" id="IPR004603">
    <property type="entry name" value="DNA_mismatch_endonuc_vsr"/>
</dbReference>
<keyword evidence="5" id="KW-0234">DNA repair</keyword>
<dbReference type="GO" id="GO:0004519">
    <property type="term" value="F:endonuclease activity"/>
    <property type="evidence" value="ECO:0007669"/>
    <property type="project" value="UniProtKB-KW"/>
</dbReference>
<gene>
    <name evidence="7" type="primary">vsr</name>
    <name evidence="7" type="ORF">ENH89_16045</name>
</gene>
<protein>
    <submittedName>
        <fullName evidence="7">DNA mismatch endonuclease Vsr</fullName>
    </submittedName>
</protein>
<dbReference type="SUPFAM" id="SSF52980">
    <property type="entry name" value="Restriction endonuclease-like"/>
    <property type="match status" value="1"/>
</dbReference>
<comment type="similarity">
    <text evidence="6">Belongs to the Vsr family.</text>
</comment>
<keyword evidence="2 7" id="KW-0255">Endonuclease</keyword>
<keyword evidence="4" id="KW-0378">Hydrolase</keyword>
<dbReference type="InterPro" id="IPR011335">
    <property type="entry name" value="Restrct_endonuc-II-like"/>
</dbReference>
<evidence type="ECO:0000256" key="6">
    <source>
        <dbReference type="ARBA" id="ARBA00029466"/>
    </source>
</evidence>
<dbReference type="Proteomes" id="UP000885680">
    <property type="component" value="Unassembled WGS sequence"/>
</dbReference>